<evidence type="ECO:0000256" key="4">
    <source>
        <dbReference type="ARBA" id="ARBA00022807"/>
    </source>
</evidence>
<keyword evidence="8" id="KW-1185">Reference proteome</keyword>
<dbReference type="PROSITE" id="PS51935">
    <property type="entry name" value="NLPC_P60"/>
    <property type="match status" value="1"/>
</dbReference>
<reference evidence="7" key="1">
    <citation type="submission" date="2021-06" db="EMBL/GenBank/DDBJ databases">
        <authorList>
            <person name="Kallberg Y."/>
            <person name="Tangrot J."/>
            <person name="Rosling A."/>
        </authorList>
    </citation>
    <scope>NUCLEOTIDE SEQUENCE</scope>
    <source>
        <strain evidence="7">BR232B</strain>
    </source>
</reference>
<feature type="domain" description="NlpC/P60" evidence="6">
    <location>
        <begin position="34"/>
        <end position="176"/>
    </location>
</feature>
<feature type="signal peptide" evidence="5">
    <location>
        <begin position="1"/>
        <end position="17"/>
    </location>
</feature>
<evidence type="ECO:0000259" key="6">
    <source>
        <dbReference type="PROSITE" id="PS51935"/>
    </source>
</evidence>
<keyword evidence="5" id="KW-0732">Signal</keyword>
<protein>
    <submittedName>
        <fullName evidence="7">8934_t:CDS:1</fullName>
    </submittedName>
</protein>
<dbReference type="GO" id="GO:0006508">
    <property type="term" value="P:proteolysis"/>
    <property type="evidence" value="ECO:0007669"/>
    <property type="project" value="UniProtKB-KW"/>
</dbReference>
<evidence type="ECO:0000313" key="7">
    <source>
        <dbReference type="EMBL" id="CAG8530199.1"/>
    </source>
</evidence>
<comment type="similarity">
    <text evidence="1">Belongs to the peptidase C40 family.</text>
</comment>
<feature type="chain" id="PRO_5040276712" evidence="5">
    <location>
        <begin position="18"/>
        <end position="180"/>
    </location>
</feature>
<evidence type="ECO:0000256" key="3">
    <source>
        <dbReference type="ARBA" id="ARBA00022801"/>
    </source>
</evidence>
<evidence type="ECO:0000256" key="1">
    <source>
        <dbReference type="ARBA" id="ARBA00007074"/>
    </source>
</evidence>
<name>A0A9N9FEM4_9GLOM</name>
<keyword evidence="2" id="KW-0645">Protease</keyword>
<keyword evidence="3" id="KW-0378">Hydrolase</keyword>
<dbReference type="InterPro" id="IPR000064">
    <property type="entry name" value="NLP_P60_dom"/>
</dbReference>
<dbReference type="OrthoDB" id="2251794at2759"/>
<dbReference type="AlphaFoldDB" id="A0A9N9FEM4"/>
<dbReference type="GO" id="GO:0008234">
    <property type="term" value="F:cysteine-type peptidase activity"/>
    <property type="evidence" value="ECO:0007669"/>
    <property type="project" value="UniProtKB-KW"/>
</dbReference>
<evidence type="ECO:0000256" key="2">
    <source>
        <dbReference type="ARBA" id="ARBA00022670"/>
    </source>
</evidence>
<dbReference type="Gene3D" id="3.90.1720.10">
    <property type="entry name" value="endopeptidase domain like (from Nostoc punctiforme)"/>
    <property type="match status" value="1"/>
</dbReference>
<dbReference type="InterPro" id="IPR038765">
    <property type="entry name" value="Papain-like_cys_pep_sf"/>
</dbReference>
<comment type="caution">
    <text evidence="7">The sequence shown here is derived from an EMBL/GenBank/DDBJ whole genome shotgun (WGS) entry which is preliminary data.</text>
</comment>
<evidence type="ECO:0000313" key="8">
    <source>
        <dbReference type="Proteomes" id="UP000789739"/>
    </source>
</evidence>
<dbReference type="Proteomes" id="UP000789739">
    <property type="component" value="Unassembled WGS sequence"/>
</dbReference>
<accession>A0A9N9FEM4</accession>
<dbReference type="EMBL" id="CAJVPI010000400">
    <property type="protein sequence ID" value="CAG8530199.1"/>
    <property type="molecule type" value="Genomic_DNA"/>
</dbReference>
<keyword evidence="4" id="KW-0788">Thiol protease</keyword>
<sequence length="180" mass="19590">MKSILITILLLLPFAYSDTRECGAVTATRDGLKAAALWTVQSQKTIQYTQDIPTRWSGIDNHTCPFTDVPAYADCSSFVTWLYWSAFGLGPDYLNGENWSAGYTGSMGTNGITVSLTDAQPGGVVLYGVPPYDHAVMYIGDDGNGNNGVSFGITGPAILLNINYRNDFVIESYPNFFTQN</sequence>
<evidence type="ECO:0000256" key="5">
    <source>
        <dbReference type="SAM" id="SignalP"/>
    </source>
</evidence>
<dbReference type="SUPFAM" id="SSF54001">
    <property type="entry name" value="Cysteine proteinases"/>
    <property type="match status" value="1"/>
</dbReference>
<gene>
    <name evidence="7" type="ORF">PBRASI_LOCUS4071</name>
</gene>
<organism evidence="7 8">
    <name type="scientific">Paraglomus brasilianum</name>
    <dbReference type="NCBI Taxonomy" id="144538"/>
    <lineage>
        <taxon>Eukaryota</taxon>
        <taxon>Fungi</taxon>
        <taxon>Fungi incertae sedis</taxon>
        <taxon>Mucoromycota</taxon>
        <taxon>Glomeromycotina</taxon>
        <taxon>Glomeromycetes</taxon>
        <taxon>Paraglomerales</taxon>
        <taxon>Paraglomeraceae</taxon>
        <taxon>Paraglomus</taxon>
    </lineage>
</organism>
<proteinExistence type="inferred from homology"/>